<reference evidence="1 2" key="1">
    <citation type="journal article" date="2022" name="Front. Microbiol.">
        <title>High genomic differentiation and limited gene flow indicate recent cryptic speciation within the genus Laspinema (cyanobacteria).</title>
        <authorList>
            <person name="Stanojkovic A."/>
            <person name="Skoupy S."/>
            <person name="Skaloud P."/>
            <person name="Dvorak P."/>
        </authorList>
    </citation>
    <scope>NUCLEOTIDE SEQUENCE [LARGE SCALE GENOMIC DNA]</scope>
    <source>
        <strain evidence="1 2">D3b</strain>
    </source>
</reference>
<protein>
    <submittedName>
        <fullName evidence="1">Uncharacterized protein</fullName>
    </submittedName>
</protein>
<gene>
    <name evidence="1" type="ORF">NG792_18040</name>
</gene>
<comment type="caution">
    <text evidence="1">The sequence shown here is derived from an EMBL/GenBank/DDBJ whole genome shotgun (WGS) entry which is preliminary data.</text>
</comment>
<evidence type="ECO:0000313" key="1">
    <source>
        <dbReference type="EMBL" id="MCT7979620.1"/>
    </source>
</evidence>
<proteinExistence type="predicted"/>
<dbReference type="Gene3D" id="3.80.10.10">
    <property type="entry name" value="Ribonuclease Inhibitor"/>
    <property type="match status" value="1"/>
</dbReference>
<organism evidence="1 2">
    <name type="scientific">Laspinema olomoucense D3b</name>
    <dbReference type="NCBI Taxonomy" id="2953688"/>
    <lineage>
        <taxon>Bacteria</taxon>
        <taxon>Bacillati</taxon>
        <taxon>Cyanobacteriota</taxon>
        <taxon>Cyanophyceae</taxon>
        <taxon>Oscillatoriophycideae</taxon>
        <taxon>Oscillatoriales</taxon>
        <taxon>Laspinemataceae</taxon>
        <taxon>Laspinema</taxon>
        <taxon>Laspinema olomoucense</taxon>
    </lineage>
</organism>
<dbReference type="SUPFAM" id="SSF52047">
    <property type="entry name" value="RNI-like"/>
    <property type="match status" value="1"/>
</dbReference>
<dbReference type="EMBL" id="JAMXFA010000025">
    <property type="protein sequence ID" value="MCT7979620.1"/>
    <property type="molecule type" value="Genomic_DNA"/>
</dbReference>
<accession>A0ABT2NCX9</accession>
<dbReference type="InterPro" id="IPR032675">
    <property type="entry name" value="LRR_dom_sf"/>
</dbReference>
<keyword evidence="2" id="KW-1185">Reference proteome</keyword>
<dbReference type="RefSeq" id="WP_261236319.1">
    <property type="nucleotide sequence ID" value="NZ_JAMXFA010000025.1"/>
</dbReference>
<sequence>MDAPNFALNRLCRHLAGYQCELSEINNSLLIGSIQNGSLELDYYVDVDDEFYEEILELLAFYDFAPFLSALRLSAPDEGINGTRSWNLEPLTRGEGTYQNLRLLDIQRTRLEHHHPTTLGHFAEDGIVPRLLDKMPNLEQLSLPWTPSLAFFDRPPHPLKHLTLQTGYHTQDFILNLAQSTCFSQLKTLDFTDYSETYIQDYEQHKTPTSHYFHLFNSNALPHLESLTLRYSLLNEKETAELKKTPLGSQLDLLKIIPCSY</sequence>
<evidence type="ECO:0000313" key="2">
    <source>
        <dbReference type="Proteomes" id="UP001525961"/>
    </source>
</evidence>
<dbReference type="Proteomes" id="UP001525961">
    <property type="component" value="Unassembled WGS sequence"/>
</dbReference>
<name>A0ABT2NCX9_9CYAN</name>